<dbReference type="InterPro" id="IPR057893">
    <property type="entry name" value="LRV_2"/>
</dbReference>
<dbReference type="InterPro" id="IPR011989">
    <property type="entry name" value="ARM-like"/>
</dbReference>
<dbReference type="InterPro" id="IPR016024">
    <property type="entry name" value="ARM-type_fold"/>
</dbReference>
<proteinExistence type="predicted"/>
<dbReference type="EMBL" id="BK015062">
    <property type="protein sequence ID" value="DAD89514.1"/>
    <property type="molecule type" value="Genomic_DNA"/>
</dbReference>
<evidence type="ECO:0000259" key="1">
    <source>
        <dbReference type="Pfam" id="PF25591"/>
    </source>
</evidence>
<dbReference type="SUPFAM" id="SSF48371">
    <property type="entry name" value="ARM repeat"/>
    <property type="match status" value="1"/>
</dbReference>
<organism evidence="2">
    <name type="scientific">Myoviridae sp. ctO4916</name>
    <dbReference type="NCBI Taxonomy" id="2826645"/>
    <lineage>
        <taxon>Viruses</taxon>
        <taxon>Duplodnaviria</taxon>
        <taxon>Heunggongvirae</taxon>
        <taxon>Uroviricota</taxon>
        <taxon>Caudoviricetes</taxon>
    </lineage>
</organism>
<name>A0A8S5N5G3_9CAUD</name>
<protein>
    <submittedName>
        <fullName evidence="2">Leucine rich repeat protein</fullName>
    </submittedName>
</protein>
<accession>A0A8S5N5G3</accession>
<evidence type="ECO:0000313" key="2">
    <source>
        <dbReference type="EMBL" id="DAD89514.1"/>
    </source>
</evidence>
<reference evidence="2" key="1">
    <citation type="journal article" date="2021" name="Proc. Natl. Acad. Sci. U.S.A.">
        <title>A Catalog of Tens of Thousands of Viruses from Human Metagenomes Reveals Hidden Associations with Chronic Diseases.</title>
        <authorList>
            <person name="Tisza M.J."/>
            <person name="Buck C.B."/>
        </authorList>
    </citation>
    <scope>NUCLEOTIDE SEQUENCE</scope>
    <source>
        <strain evidence="2">CtO4916</strain>
    </source>
</reference>
<feature type="domain" description="Leucine rich repeat variant" evidence="1">
    <location>
        <begin position="59"/>
        <end position="111"/>
    </location>
</feature>
<sequence length="138" mass="15784">MVEDTNNRTLNKTMQLRSNSALWTLTEEERIKIAESDHTSINVLEELAHDDSLYVRYSVAENSKTPPEILFELAKEDNDLMKHLIAQNKNCPAKLLEDISHTTDPDILEAISIHPSASANLAHVCAERLRKIMRTKRY</sequence>
<dbReference type="Gene3D" id="1.25.10.10">
    <property type="entry name" value="Leucine-rich Repeat Variant"/>
    <property type="match status" value="1"/>
</dbReference>
<dbReference type="Pfam" id="PF25591">
    <property type="entry name" value="LRV_2"/>
    <property type="match status" value="1"/>
</dbReference>